<organism evidence="1">
    <name type="scientific">marine sediment metagenome</name>
    <dbReference type="NCBI Taxonomy" id="412755"/>
    <lineage>
        <taxon>unclassified sequences</taxon>
        <taxon>metagenomes</taxon>
        <taxon>ecological metagenomes</taxon>
    </lineage>
</organism>
<protein>
    <submittedName>
        <fullName evidence="1">Uncharacterized protein</fullName>
    </submittedName>
</protein>
<proteinExistence type="predicted"/>
<name>A0A0F9SSC2_9ZZZZ</name>
<gene>
    <name evidence="1" type="ORF">LCGC14_0481470</name>
</gene>
<comment type="caution">
    <text evidence="1">The sequence shown here is derived from an EMBL/GenBank/DDBJ whole genome shotgun (WGS) entry which is preliminary data.</text>
</comment>
<accession>A0A0F9SSC2</accession>
<dbReference type="PROSITE" id="PS51257">
    <property type="entry name" value="PROKAR_LIPOPROTEIN"/>
    <property type="match status" value="1"/>
</dbReference>
<dbReference type="EMBL" id="LAZR01000524">
    <property type="protein sequence ID" value="KKN65427.1"/>
    <property type="molecule type" value="Genomic_DNA"/>
</dbReference>
<reference evidence="1" key="1">
    <citation type="journal article" date="2015" name="Nature">
        <title>Complex archaea that bridge the gap between prokaryotes and eukaryotes.</title>
        <authorList>
            <person name="Spang A."/>
            <person name="Saw J.H."/>
            <person name="Jorgensen S.L."/>
            <person name="Zaremba-Niedzwiedzka K."/>
            <person name="Martijn J."/>
            <person name="Lind A.E."/>
            <person name="van Eijk R."/>
            <person name="Schleper C."/>
            <person name="Guy L."/>
            <person name="Ettema T.J."/>
        </authorList>
    </citation>
    <scope>NUCLEOTIDE SEQUENCE</scope>
</reference>
<dbReference type="AlphaFoldDB" id="A0A0F9SSC2"/>
<sequence length="130" mass="14122">MNKFILLISILLLTGCASQDPWTKGDTILEVIYVGTVIADGLMTSKIQDHPNIVEVGPIARHALGQNPSTTGTWLYMGTAALSHYLVAKILPRGWRTFWQIGGIYTHGSAVIDGQQLGIFSEPCTVHACE</sequence>
<evidence type="ECO:0000313" key="1">
    <source>
        <dbReference type="EMBL" id="KKN65427.1"/>
    </source>
</evidence>